<dbReference type="KEGG" id="seme:MIZ01_0497"/>
<dbReference type="RefSeq" id="WP_237247896.1">
    <property type="nucleotide sequence ID" value="NZ_AP023423.1"/>
</dbReference>
<accession>A0AAN1X8L6</accession>
<dbReference type="AlphaFoldDB" id="A0AAN1X8L6"/>
<evidence type="ECO:0000313" key="1">
    <source>
        <dbReference type="EMBL" id="BCK86731.1"/>
    </source>
</evidence>
<reference evidence="1 2" key="1">
    <citation type="journal article" date="2022" name="Int. J. Syst. Evol. Microbiol.">
        <title>&lt;i&gt;Sideroxyarcus emersonii&lt;/i&gt; gen. nov. sp. nov., a neutrophilic, microaerobic iron- and thiosulfate-oxidizing bacterium isolated from iron-rich wetland sediment.</title>
        <authorList>
            <person name="Kato S."/>
            <person name="Itoh T."/>
            <person name="Iino T."/>
            <person name="Ohkuma M."/>
        </authorList>
    </citation>
    <scope>NUCLEOTIDE SEQUENCE [LARGE SCALE GENOMIC DNA]</scope>
    <source>
        <strain evidence="1 2">MIZ01</strain>
    </source>
</reference>
<evidence type="ECO:0000313" key="2">
    <source>
        <dbReference type="Proteomes" id="UP001320326"/>
    </source>
</evidence>
<sequence length="592" mass="67335">MPDINIRVVTFAANHPACYISLRFFMEAWKLNSGAHYEKTRFTIMLPEQPSAECLNVCNELAAHYPADLLQVSAQDSADYRYYWPMNFLDHEFAEDLLVYCPPHTLVSGDLSALLEQSHLEQKIVAPAFIQHATLAPRLQSALQKAESEKSDDVLSMWFAVFPKSVRPKFSNCFAATLAQLGFPERNPPTYHDVMGLLASAFTYLLREKKLDYRIADPEIFHELCAEDAHSTNDFSRQTLFAITDDAAADFTWDGVFHGIETVQAFLDESNVSSAWLYYQRNLRRIRNVLQLTQFSKRDLFQSKRNPYYIFAMDYIQQSAGIRALHYLCHALNESGQEAYVTCEGTIPHLRTNVLNEKIMLQHHETGRVPIMVYPEIVSGNPFNAQVVARWLLNKPGLIGGDTSFDKSELMFTFDPLYLANGMQGETLHIPTSDLFLFNNENNPDDDKRESVCFYAHKYIFKGGKLTPHVENAISLGKDQKLSHAEIASILRKSKLLYVYEPTALIEEALLCGCPVAVIVTDYWRSNMPGFSYPSDYGIAMSDSAEALALAKSTVHNYRNIYESTVLKNAWKQIDHFIELTQRAASKKRVPH</sequence>
<dbReference type="Proteomes" id="UP001320326">
    <property type="component" value="Chromosome"/>
</dbReference>
<keyword evidence="2" id="KW-1185">Reference proteome</keyword>
<organism evidence="1 2">
    <name type="scientific">Sideroxyarcus emersonii</name>
    <dbReference type="NCBI Taxonomy" id="2764705"/>
    <lineage>
        <taxon>Bacteria</taxon>
        <taxon>Pseudomonadati</taxon>
        <taxon>Pseudomonadota</taxon>
        <taxon>Betaproteobacteria</taxon>
        <taxon>Nitrosomonadales</taxon>
        <taxon>Gallionellaceae</taxon>
        <taxon>Sideroxyarcus</taxon>
    </lineage>
</organism>
<dbReference type="EMBL" id="AP023423">
    <property type="protein sequence ID" value="BCK86731.1"/>
    <property type="molecule type" value="Genomic_DNA"/>
</dbReference>
<gene>
    <name evidence="1" type="ORF">MIZ01_0497</name>
</gene>
<proteinExistence type="predicted"/>
<protein>
    <submittedName>
        <fullName evidence="1">Uncharacterized protein</fullName>
    </submittedName>
</protein>
<name>A0AAN1X8L6_9PROT</name>